<dbReference type="PANTHER" id="PTHR41259">
    <property type="entry name" value="DOUBLE-STRAND BREAK REPAIR RAD50 ATPASE, PUTATIVE-RELATED"/>
    <property type="match status" value="1"/>
</dbReference>
<dbReference type="InterPro" id="IPR038729">
    <property type="entry name" value="Rad50/SbcC_AAA"/>
</dbReference>
<keyword evidence="5" id="KW-1185">Reference proteome</keyword>
<evidence type="ECO:0000313" key="4">
    <source>
        <dbReference type="EMBL" id="MFC4756244.1"/>
    </source>
</evidence>
<feature type="domain" description="Rad50/SbcC-type AAA" evidence="3">
    <location>
        <begin position="5"/>
        <end position="121"/>
    </location>
</feature>
<keyword evidence="1" id="KW-0175">Coiled coil</keyword>
<dbReference type="InterPro" id="IPR027417">
    <property type="entry name" value="P-loop_NTPase"/>
</dbReference>
<feature type="coiled-coil region" evidence="1">
    <location>
        <begin position="490"/>
        <end position="520"/>
    </location>
</feature>
<protein>
    <submittedName>
        <fullName evidence="4">AAA family ATPase</fullName>
    </submittedName>
</protein>
<proteinExistence type="predicted"/>
<feature type="region of interest" description="Disordered" evidence="2">
    <location>
        <begin position="299"/>
        <end position="321"/>
    </location>
</feature>
<accession>A0ABV9PUW1</accession>
<sequence>MILHRLKLEDFRGVAREEVEVPNRGVLVIEGPNESGKTSLMDALDMLLEHKASSGRADVKASSPVGRDVPVVVEAEFTIDDQRMRYRKEFVRGKRTSLEFPGSARQAMSGDDAHDHVRDLLERRVDRSLWRALRIAQDEPIGQVDAARGMDSLRRALDAAAGGEDPTGDDNLISRVAEERNRYLTTRRGEPTGELARSEARLAEARTALSAARAGHAELDAAVDDHAAQAAVHRAHTESLRTVEAEVSRLETAGLVVADRRQISSAADTEVDRAAADHDAAVRGSRERAMLVEEVERERRRAEDARAGVDTEGERLAPAEERAKAARSALEAAEADLTRARARLDKAREARDREHRHRELTRLEQLIETATSVGDDLAVTETQLSEVDISADAVDEIRSADEMLREAVVRSNASAPTVEVAGSGEVVVSGEARDAESGWSQRIVEDTVFEVGDVSLTVVPAGDTDTVRREEASARARLAALLGKHGVADREEAEDRARRADALRAQVEALRRRRADLLSGETLDDLCARRDALRERLGADEAAEDPEWVEDRAAEGTSPDIGSCASADEGPESDPVVVAAQAEETLSSRRAEDRAAATEAETIRTVYATRTALAEEGESRLAERARALDAARAVTADAELAGAEELTRARLEEARESARAARVSLDEALSDAPPELLENARASLATLRNEERESAGAVATALGRVNAIGDQGRLGDVSAAERELDEAERENVALWRRARAADLLHRTLTARRFEALRAYQEPFHRAVVELGALVYGREFDVRLGDDLTILSRRIGGVTVNYDSLSGGAREQLAVIVRIACARLVGTDGVPVFLDDTMGYTDPTRRLTMGAVIAAAATTSQVIVLTCDRARFAGIGGARTHVMRRSGQSME</sequence>
<dbReference type="Gene3D" id="3.40.50.300">
    <property type="entry name" value="P-loop containing nucleotide triphosphate hydrolases"/>
    <property type="match status" value="2"/>
</dbReference>
<dbReference type="SUPFAM" id="SSF52540">
    <property type="entry name" value="P-loop containing nucleoside triphosphate hydrolases"/>
    <property type="match status" value="1"/>
</dbReference>
<organism evidence="4 5">
    <name type="scientific">Dietzia aurantiaca</name>
    <dbReference type="NCBI Taxonomy" id="983873"/>
    <lineage>
        <taxon>Bacteria</taxon>
        <taxon>Bacillati</taxon>
        <taxon>Actinomycetota</taxon>
        <taxon>Actinomycetes</taxon>
        <taxon>Mycobacteriales</taxon>
        <taxon>Dietziaceae</taxon>
        <taxon>Dietzia</taxon>
    </lineage>
</organism>
<reference evidence="5" key="1">
    <citation type="journal article" date="2019" name="Int. J. Syst. Evol. Microbiol.">
        <title>The Global Catalogue of Microorganisms (GCM) 10K type strain sequencing project: providing services to taxonomists for standard genome sequencing and annotation.</title>
        <authorList>
            <consortium name="The Broad Institute Genomics Platform"/>
            <consortium name="The Broad Institute Genome Sequencing Center for Infectious Disease"/>
            <person name="Wu L."/>
            <person name="Ma J."/>
        </authorList>
    </citation>
    <scope>NUCLEOTIDE SEQUENCE [LARGE SCALE GENOMIC DNA]</scope>
    <source>
        <strain evidence="5">JCM 11882</strain>
    </source>
</reference>
<evidence type="ECO:0000259" key="3">
    <source>
        <dbReference type="Pfam" id="PF13476"/>
    </source>
</evidence>
<feature type="region of interest" description="Disordered" evidence="2">
    <location>
        <begin position="538"/>
        <end position="574"/>
    </location>
</feature>
<dbReference type="Pfam" id="PF13476">
    <property type="entry name" value="AAA_23"/>
    <property type="match status" value="1"/>
</dbReference>
<evidence type="ECO:0000313" key="5">
    <source>
        <dbReference type="Proteomes" id="UP001595836"/>
    </source>
</evidence>
<dbReference type="RefSeq" id="WP_344993282.1">
    <property type="nucleotide sequence ID" value="NZ_BAABCD010000021.1"/>
</dbReference>
<dbReference type="PANTHER" id="PTHR41259:SF1">
    <property type="entry name" value="DOUBLE-STRAND BREAK REPAIR RAD50 ATPASE, PUTATIVE-RELATED"/>
    <property type="match status" value="1"/>
</dbReference>
<evidence type="ECO:0000256" key="1">
    <source>
        <dbReference type="SAM" id="Coils"/>
    </source>
</evidence>
<dbReference type="EMBL" id="JBHSHP010000059">
    <property type="protein sequence ID" value="MFC4756244.1"/>
    <property type="molecule type" value="Genomic_DNA"/>
</dbReference>
<name>A0ABV9PUW1_9ACTN</name>
<evidence type="ECO:0000256" key="2">
    <source>
        <dbReference type="SAM" id="MobiDB-lite"/>
    </source>
</evidence>
<comment type="caution">
    <text evidence="4">The sequence shown here is derived from an EMBL/GenBank/DDBJ whole genome shotgun (WGS) entry which is preliminary data.</text>
</comment>
<gene>
    <name evidence="4" type="ORF">ACFO7U_15840</name>
</gene>
<dbReference type="Proteomes" id="UP001595836">
    <property type="component" value="Unassembled WGS sequence"/>
</dbReference>